<dbReference type="Proteomes" id="UP000219068">
    <property type="component" value="Unassembled WGS sequence"/>
</dbReference>
<evidence type="ECO:0000313" key="1">
    <source>
        <dbReference type="EMBL" id="SOC27395.1"/>
    </source>
</evidence>
<sequence length="91" mass="9996">MVPYTKDSLVVALEKAVCNGERLSSRMQGGSRRSEQLTLSEQVIFAASLMIGQPDSQERTIILSASQDYSERGQFSFDAVDPEPSSMAMSF</sequence>
<evidence type="ECO:0000313" key="2">
    <source>
        <dbReference type="Proteomes" id="UP000219068"/>
    </source>
</evidence>
<proteinExistence type="predicted"/>
<accession>A0A285TYB0</accession>
<organism evidence="1 2">
    <name type="scientific">Thalassospira xiamenensis</name>
    <dbReference type="NCBI Taxonomy" id="220697"/>
    <lineage>
        <taxon>Bacteria</taxon>
        <taxon>Pseudomonadati</taxon>
        <taxon>Pseudomonadota</taxon>
        <taxon>Alphaproteobacteria</taxon>
        <taxon>Rhodospirillales</taxon>
        <taxon>Thalassospiraceae</taxon>
        <taxon>Thalassospira</taxon>
    </lineage>
</organism>
<gene>
    <name evidence="1" type="ORF">SAMN05428964_105399</name>
</gene>
<dbReference type="EMBL" id="OBMM01000005">
    <property type="protein sequence ID" value="SOC27395.1"/>
    <property type="molecule type" value="Genomic_DNA"/>
</dbReference>
<reference evidence="1 2" key="1">
    <citation type="submission" date="2017-08" db="EMBL/GenBank/DDBJ databases">
        <authorList>
            <person name="de Groot N.N."/>
        </authorList>
    </citation>
    <scope>NUCLEOTIDE SEQUENCE [LARGE SCALE GENOMIC DNA]</scope>
    <source>
        <strain evidence="1 2">USBA 78</strain>
    </source>
</reference>
<protein>
    <submittedName>
        <fullName evidence="1">Uncharacterized protein</fullName>
    </submittedName>
</protein>
<dbReference type="RefSeq" id="WP_097052928.1">
    <property type="nucleotide sequence ID" value="NZ_OBMM01000005.1"/>
</dbReference>
<dbReference type="AlphaFoldDB" id="A0A285TYB0"/>
<name>A0A285TYB0_9PROT</name>